<protein>
    <submittedName>
        <fullName evidence="1">Uncharacterized protein</fullName>
    </submittedName>
</protein>
<sequence>MSNQPSDIPLYVAVEDIEKALDRLAEEVVARGDKAVPLLDLYAWVEGQLEKRRQNRSIFEAARARVACAQAEHSLN</sequence>
<name>A0ABV2IGZ3_9HYPH</name>
<reference evidence="1 2" key="1">
    <citation type="submission" date="2024-06" db="EMBL/GenBank/DDBJ databases">
        <title>Genomic Encyclopedia of Type Strains, Phase IV (KMG-IV): sequencing the most valuable type-strain genomes for metagenomic binning, comparative biology and taxonomic classification.</title>
        <authorList>
            <person name="Goeker M."/>
        </authorList>
    </citation>
    <scope>NUCLEOTIDE SEQUENCE [LARGE SCALE GENOMIC DNA]</scope>
    <source>
        <strain evidence="1 2">DSM 28102</strain>
    </source>
</reference>
<comment type="caution">
    <text evidence="1">The sequence shown here is derived from an EMBL/GenBank/DDBJ whole genome shotgun (WGS) entry which is preliminary data.</text>
</comment>
<dbReference type="RefSeq" id="WP_354435945.1">
    <property type="nucleotide sequence ID" value="NZ_JBEPLY010000025.1"/>
</dbReference>
<accession>A0ABV2IGZ3</accession>
<organism evidence="1 2">
    <name type="scientific">Martelella mangrovi</name>
    <dbReference type="NCBI Taxonomy" id="1397477"/>
    <lineage>
        <taxon>Bacteria</taxon>
        <taxon>Pseudomonadati</taxon>
        <taxon>Pseudomonadota</taxon>
        <taxon>Alphaproteobacteria</taxon>
        <taxon>Hyphomicrobiales</taxon>
        <taxon>Aurantimonadaceae</taxon>
        <taxon>Martelella</taxon>
    </lineage>
</organism>
<evidence type="ECO:0000313" key="2">
    <source>
        <dbReference type="Proteomes" id="UP001549164"/>
    </source>
</evidence>
<dbReference type="EMBL" id="JBEPLY010000025">
    <property type="protein sequence ID" value="MET3602200.1"/>
    <property type="molecule type" value="Genomic_DNA"/>
</dbReference>
<proteinExistence type="predicted"/>
<dbReference type="Proteomes" id="UP001549164">
    <property type="component" value="Unassembled WGS sequence"/>
</dbReference>
<gene>
    <name evidence="1" type="ORF">ABID12_004169</name>
</gene>
<evidence type="ECO:0000313" key="1">
    <source>
        <dbReference type="EMBL" id="MET3602200.1"/>
    </source>
</evidence>
<keyword evidence="2" id="KW-1185">Reference proteome</keyword>